<feature type="non-terminal residue" evidence="1">
    <location>
        <position position="1"/>
    </location>
</feature>
<dbReference type="AlphaFoldDB" id="X1E4R3"/>
<name>X1E4R3_9ZZZZ</name>
<reference evidence="1" key="1">
    <citation type="journal article" date="2014" name="Front. Microbiol.">
        <title>High frequency of phylogenetically diverse reductive dehalogenase-homologous genes in deep subseafloor sedimentary metagenomes.</title>
        <authorList>
            <person name="Kawai M."/>
            <person name="Futagami T."/>
            <person name="Toyoda A."/>
            <person name="Takaki Y."/>
            <person name="Nishi S."/>
            <person name="Hori S."/>
            <person name="Arai W."/>
            <person name="Tsubouchi T."/>
            <person name="Morono Y."/>
            <person name="Uchiyama I."/>
            <person name="Ito T."/>
            <person name="Fujiyama A."/>
            <person name="Inagaki F."/>
            <person name="Takami H."/>
        </authorList>
    </citation>
    <scope>NUCLEOTIDE SEQUENCE</scope>
    <source>
        <strain evidence="1">Expedition CK06-06</strain>
    </source>
</reference>
<accession>X1E4R3</accession>
<dbReference type="EMBL" id="BART01035535">
    <property type="protein sequence ID" value="GAH15395.1"/>
    <property type="molecule type" value="Genomic_DNA"/>
</dbReference>
<evidence type="ECO:0000313" key="1">
    <source>
        <dbReference type="EMBL" id="GAH15395.1"/>
    </source>
</evidence>
<comment type="caution">
    <text evidence="1">The sequence shown here is derived from an EMBL/GenBank/DDBJ whole genome shotgun (WGS) entry which is preliminary data.</text>
</comment>
<gene>
    <name evidence="1" type="ORF">S01H4_60305</name>
</gene>
<proteinExistence type="predicted"/>
<sequence length="164" mass="19080">LTIEKGLINNNNNSIVFNIYYFPFDILDAFLLINGETIVKVRSLSPPEIDTTIQGNQKGYILHAKDPRDAIEFERYERAIGRMLVSDIIKKNKETWTLSIMQNNINNLIISGKNHWYINHEKIKNNSDYNISNIKEIIENNNLEFINISTCINFRQIIKFSSSI</sequence>
<organism evidence="1">
    <name type="scientific">marine sediment metagenome</name>
    <dbReference type="NCBI Taxonomy" id="412755"/>
    <lineage>
        <taxon>unclassified sequences</taxon>
        <taxon>metagenomes</taxon>
        <taxon>ecological metagenomes</taxon>
    </lineage>
</organism>
<protein>
    <submittedName>
        <fullName evidence="1">Uncharacterized protein</fullName>
    </submittedName>
</protein>